<dbReference type="GO" id="GO:0015074">
    <property type="term" value="P:DNA integration"/>
    <property type="evidence" value="ECO:0007669"/>
    <property type="project" value="InterPro"/>
</dbReference>
<evidence type="ECO:0008006" key="4">
    <source>
        <dbReference type="Google" id="ProtNLM"/>
    </source>
</evidence>
<organism evidence="2 3">
    <name type="scientific">Botryobasidium botryosum (strain FD-172 SS1)</name>
    <dbReference type="NCBI Taxonomy" id="930990"/>
    <lineage>
        <taxon>Eukaryota</taxon>
        <taxon>Fungi</taxon>
        <taxon>Dikarya</taxon>
        <taxon>Basidiomycota</taxon>
        <taxon>Agaricomycotina</taxon>
        <taxon>Agaricomycetes</taxon>
        <taxon>Cantharellales</taxon>
        <taxon>Botryobasidiaceae</taxon>
        <taxon>Botryobasidium</taxon>
    </lineage>
</organism>
<dbReference type="STRING" id="930990.A0A067MN46"/>
<dbReference type="AlphaFoldDB" id="A0A067MN46"/>
<accession>A0A067MN46</accession>
<dbReference type="OrthoDB" id="2678913at2759"/>
<dbReference type="HOGENOM" id="CLU_003292_9_3_1"/>
<dbReference type="InterPro" id="IPR013762">
    <property type="entry name" value="Integrase-like_cat_sf"/>
</dbReference>
<sequence>FLQALADAAKRAGLEPMQGHGIRIGSTLMYLLQGLSFEAVKTIGRWASDAFRLYLRKHTQILAPYIQ</sequence>
<evidence type="ECO:0000313" key="2">
    <source>
        <dbReference type="EMBL" id="KDQ16959.1"/>
    </source>
</evidence>
<dbReference type="InParanoid" id="A0A067MN46"/>
<evidence type="ECO:0000313" key="3">
    <source>
        <dbReference type="Proteomes" id="UP000027195"/>
    </source>
</evidence>
<reference evidence="3" key="1">
    <citation type="journal article" date="2014" name="Proc. Natl. Acad. Sci. U.S.A.">
        <title>Extensive sampling of basidiomycete genomes demonstrates inadequacy of the white-rot/brown-rot paradigm for wood decay fungi.</title>
        <authorList>
            <person name="Riley R."/>
            <person name="Salamov A.A."/>
            <person name="Brown D.W."/>
            <person name="Nagy L.G."/>
            <person name="Floudas D."/>
            <person name="Held B.W."/>
            <person name="Levasseur A."/>
            <person name="Lombard V."/>
            <person name="Morin E."/>
            <person name="Otillar R."/>
            <person name="Lindquist E.A."/>
            <person name="Sun H."/>
            <person name="LaButti K.M."/>
            <person name="Schmutz J."/>
            <person name="Jabbour D."/>
            <person name="Luo H."/>
            <person name="Baker S.E."/>
            <person name="Pisabarro A.G."/>
            <person name="Walton J.D."/>
            <person name="Blanchette R.A."/>
            <person name="Henrissat B."/>
            <person name="Martin F."/>
            <person name="Cullen D."/>
            <person name="Hibbett D.S."/>
            <person name="Grigoriev I.V."/>
        </authorList>
    </citation>
    <scope>NUCLEOTIDE SEQUENCE [LARGE SCALE GENOMIC DNA]</scope>
    <source>
        <strain evidence="3">FD-172 SS1</strain>
    </source>
</reference>
<dbReference type="GO" id="GO:0003677">
    <property type="term" value="F:DNA binding"/>
    <property type="evidence" value="ECO:0007669"/>
    <property type="project" value="InterPro"/>
</dbReference>
<name>A0A067MN46_BOTB1</name>
<dbReference type="EMBL" id="KL198025">
    <property type="protein sequence ID" value="KDQ16959.1"/>
    <property type="molecule type" value="Genomic_DNA"/>
</dbReference>
<keyword evidence="1" id="KW-0233">DNA recombination</keyword>
<proteinExistence type="predicted"/>
<keyword evidence="3" id="KW-1185">Reference proteome</keyword>
<protein>
    <recommendedName>
        <fullName evidence="4">Tyr recombinase domain-containing protein</fullName>
    </recommendedName>
</protein>
<evidence type="ECO:0000256" key="1">
    <source>
        <dbReference type="ARBA" id="ARBA00023172"/>
    </source>
</evidence>
<dbReference type="GO" id="GO:0006310">
    <property type="term" value="P:DNA recombination"/>
    <property type="evidence" value="ECO:0007669"/>
    <property type="project" value="UniProtKB-KW"/>
</dbReference>
<dbReference type="InterPro" id="IPR011010">
    <property type="entry name" value="DNA_brk_join_enz"/>
</dbReference>
<dbReference type="Proteomes" id="UP000027195">
    <property type="component" value="Unassembled WGS sequence"/>
</dbReference>
<dbReference type="SUPFAM" id="SSF56349">
    <property type="entry name" value="DNA breaking-rejoining enzymes"/>
    <property type="match status" value="1"/>
</dbReference>
<gene>
    <name evidence="2" type="ORF">BOTBODRAFT_73190</name>
</gene>
<feature type="non-terminal residue" evidence="2">
    <location>
        <position position="1"/>
    </location>
</feature>
<dbReference type="Gene3D" id="1.10.443.10">
    <property type="entry name" value="Intergrase catalytic core"/>
    <property type="match status" value="1"/>
</dbReference>
<feature type="non-terminal residue" evidence="2">
    <location>
        <position position="67"/>
    </location>
</feature>